<organism evidence="1">
    <name type="scientific">Streptomyces sp. SID7958</name>
    <dbReference type="NCBI Taxonomy" id="2706093"/>
    <lineage>
        <taxon>Bacteria</taxon>
        <taxon>Bacillati</taxon>
        <taxon>Actinomycetota</taxon>
        <taxon>Actinomycetes</taxon>
        <taxon>Kitasatosporales</taxon>
        <taxon>Streptomycetaceae</taxon>
        <taxon>Streptomyces</taxon>
    </lineage>
</organism>
<name>A0A6G3U6R0_9ACTN</name>
<dbReference type="RefSeq" id="WP_203592326.1">
    <property type="nucleotide sequence ID" value="NZ_JAAGMU010001189.1"/>
</dbReference>
<dbReference type="AlphaFoldDB" id="A0A6G3U6R0"/>
<evidence type="ECO:0000313" key="1">
    <source>
        <dbReference type="EMBL" id="NEC82044.1"/>
    </source>
</evidence>
<feature type="non-terminal residue" evidence="1">
    <location>
        <position position="1"/>
    </location>
</feature>
<protein>
    <recommendedName>
        <fullName evidence="2">GAF domain-containing protein</fullName>
    </recommendedName>
</protein>
<gene>
    <name evidence="1" type="ORF">G3I38_23045</name>
</gene>
<reference evidence="1" key="1">
    <citation type="submission" date="2020-01" db="EMBL/GenBank/DDBJ databases">
        <title>Insect and environment-associated Actinomycetes.</title>
        <authorList>
            <person name="Currrie C."/>
            <person name="Chevrette M."/>
            <person name="Carlson C."/>
            <person name="Stubbendieck R."/>
            <person name="Wendt-Pienkowski E."/>
        </authorList>
    </citation>
    <scope>NUCLEOTIDE SEQUENCE</scope>
    <source>
        <strain evidence="1">SID7958</strain>
    </source>
</reference>
<feature type="non-terminal residue" evidence="1">
    <location>
        <position position="67"/>
    </location>
</feature>
<comment type="caution">
    <text evidence="1">The sequence shown here is derived from an EMBL/GenBank/DDBJ whole genome shotgun (WGS) entry which is preliminary data.</text>
</comment>
<sequence>ATFPLDDEDVVLHPLAGRGRLTGFMATGCPRPMRGADRQLVLTACALLALHSEQQRRGTAAARASRA</sequence>
<accession>A0A6G3U6R0</accession>
<evidence type="ECO:0008006" key="2">
    <source>
        <dbReference type="Google" id="ProtNLM"/>
    </source>
</evidence>
<dbReference type="EMBL" id="JAAGMU010001189">
    <property type="protein sequence ID" value="NEC82044.1"/>
    <property type="molecule type" value="Genomic_DNA"/>
</dbReference>
<proteinExistence type="predicted"/>